<sequence length="323" mass="38258">MKFKTVPITNFQDIDYNFYYQLIIHRIKVLLLQPDINKEFVFRYQDNNTSIRIYSEQFESEWWKITEKTIPIDNDLLSIIIYADATMCDHLGKISEHSIYISLVDAKAVKEMDHRLSKISHYPDLIILKNGLKNVSKFTANDYCNIMKIYMKLRQESFTDIELAELQTYITEFCQEFMTIFYEYLPSHCKIPKLHVLHYHVILSIRCYGSVNGMSMETYKTLHKSNVKNPYQMTNKKNYIPQMLNTEFNVSEIESKVSQIKQNDDIHRLYKEGFNNFRAGFKEFLTENNITYDDKSGYFKIYSSVAVESTAIIRTAENFYGNE</sequence>
<evidence type="ECO:0000313" key="2">
    <source>
        <dbReference type="Proteomes" id="UP000265703"/>
    </source>
</evidence>
<comment type="caution">
    <text evidence="1">The sequence shown here is derived from an EMBL/GenBank/DDBJ whole genome shotgun (WGS) entry which is preliminary data.</text>
</comment>
<accession>A0A397T855</accession>
<dbReference type="Proteomes" id="UP000265703">
    <property type="component" value="Unassembled WGS sequence"/>
</dbReference>
<dbReference type="EMBL" id="QKYT01000111">
    <property type="protein sequence ID" value="RIA93086.1"/>
    <property type="molecule type" value="Genomic_DNA"/>
</dbReference>
<keyword evidence="2" id="KW-1185">Reference proteome</keyword>
<dbReference type="AlphaFoldDB" id="A0A397T855"/>
<evidence type="ECO:0000313" key="1">
    <source>
        <dbReference type="EMBL" id="RIA93086.1"/>
    </source>
</evidence>
<reference evidence="1 2" key="1">
    <citation type="submission" date="2018-06" db="EMBL/GenBank/DDBJ databases">
        <title>Comparative genomics reveals the genomic features of Rhizophagus irregularis, R. cerebriforme, R. diaphanum and Gigaspora rosea, and their symbiotic lifestyle signature.</title>
        <authorList>
            <person name="Morin E."/>
            <person name="San Clemente H."/>
            <person name="Chen E.C.H."/>
            <person name="De La Providencia I."/>
            <person name="Hainaut M."/>
            <person name="Kuo A."/>
            <person name="Kohler A."/>
            <person name="Murat C."/>
            <person name="Tang N."/>
            <person name="Roy S."/>
            <person name="Loubradou J."/>
            <person name="Henrissat B."/>
            <person name="Grigoriev I.V."/>
            <person name="Corradi N."/>
            <person name="Roux C."/>
            <person name="Martin F.M."/>
        </authorList>
    </citation>
    <scope>NUCLEOTIDE SEQUENCE [LARGE SCALE GENOMIC DNA]</scope>
    <source>
        <strain evidence="1 2">DAOM 227022</strain>
    </source>
</reference>
<gene>
    <name evidence="1" type="ORF">C1645_874284</name>
</gene>
<protein>
    <submittedName>
        <fullName evidence="1">Uncharacterized protein</fullName>
    </submittedName>
</protein>
<organism evidence="1 2">
    <name type="scientific">Glomus cerebriforme</name>
    <dbReference type="NCBI Taxonomy" id="658196"/>
    <lineage>
        <taxon>Eukaryota</taxon>
        <taxon>Fungi</taxon>
        <taxon>Fungi incertae sedis</taxon>
        <taxon>Mucoromycota</taxon>
        <taxon>Glomeromycotina</taxon>
        <taxon>Glomeromycetes</taxon>
        <taxon>Glomerales</taxon>
        <taxon>Glomeraceae</taxon>
        <taxon>Glomus</taxon>
    </lineage>
</organism>
<dbReference type="OrthoDB" id="3232941at2759"/>
<proteinExistence type="predicted"/>
<name>A0A397T855_9GLOM</name>